<dbReference type="Gene3D" id="1.10.472.10">
    <property type="entry name" value="Cyclin-like"/>
    <property type="match status" value="2"/>
</dbReference>
<dbReference type="SUPFAM" id="SSF47954">
    <property type="entry name" value="Cyclin-like"/>
    <property type="match status" value="2"/>
</dbReference>
<comment type="caution">
    <text evidence="8">The sequence shown here is derived from an EMBL/GenBank/DDBJ whole genome shotgun (WGS) entry which is preliminary data.</text>
</comment>
<dbReference type="InterPro" id="IPR006671">
    <property type="entry name" value="Cyclin_N"/>
</dbReference>
<dbReference type="CDD" id="cd20507">
    <property type="entry name" value="CYCLIN_CCNB1-like_rpt1"/>
    <property type="match status" value="1"/>
</dbReference>
<evidence type="ECO:0000259" key="7">
    <source>
        <dbReference type="SMART" id="SM01332"/>
    </source>
</evidence>
<evidence type="ECO:0000256" key="1">
    <source>
        <dbReference type="ARBA" id="ARBA00022618"/>
    </source>
</evidence>
<gene>
    <name evidence="8" type="ORF">PFISCL1PPCAC_20424</name>
</gene>
<dbReference type="InterPro" id="IPR039361">
    <property type="entry name" value="Cyclin"/>
</dbReference>
<dbReference type="InterPro" id="IPR048258">
    <property type="entry name" value="Cyclins_cyclin-box"/>
</dbReference>
<dbReference type="InterPro" id="IPR036915">
    <property type="entry name" value="Cyclin-like_sf"/>
</dbReference>
<keyword evidence="1" id="KW-0132">Cell division</keyword>
<keyword evidence="9" id="KW-1185">Reference proteome</keyword>
<protein>
    <recommendedName>
        <fullName evidence="10">Cyclin N-terminal domain-containing protein</fullName>
    </recommendedName>
</protein>
<dbReference type="AlphaFoldDB" id="A0AAV5WGQ8"/>
<evidence type="ECO:0008006" key="10">
    <source>
        <dbReference type="Google" id="ProtNLM"/>
    </source>
</evidence>
<dbReference type="GO" id="GO:0051301">
    <property type="term" value="P:cell division"/>
    <property type="evidence" value="ECO:0007669"/>
    <property type="project" value="UniProtKB-KW"/>
</dbReference>
<dbReference type="InterPro" id="IPR004367">
    <property type="entry name" value="Cyclin_C-dom"/>
</dbReference>
<accession>A0AAV5WGQ8</accession>
<dbReference type="Proteomes" id="UP001432322">
    <property type="component" value="Unassembled WGS sequence"/>
</dbReference>
<feature type="region of interest" description="Disordered" evidence="5">
    <location>
        <begin position="53"/>
        <end position="74"/>
    </location>
</feature>
<sequence length="359" mass="40070">QRSTRGLTAVDENARVITTRGSGPVKRAAVVEPAGKPGLRAKGLAVRQTTANIGQPPAKQAKRAPLGVKKEEQKTDEIVRPTNGETSSECEMLTQDFVRDMQEYLYDSEEQFLVDELFLTEKKVTAKMRSILIDWIVQVHQRFHLLAETLHLTVYIVDRYLETVNVDKAELQLVGVCAMLAASKYEETYCPELKDFEFITDGAFTKKQMVSMEIGVMQASNFDFGRAHSIQFLRSFSQKAEANANIHCMAKYFSEMTLIDASFSSVRPSLIAAGALWLADNIKGSELNLKKAFSLVNDSSFMKEAIETGKSMAACIVRVRRVGKLRAVTEKYGSSKMYHASDLKSTEEAALEKIVLEDE</sequence>
<name>A0AAV5WGQ8_9BILA</name>
<dbReference type="SMART" id="SM01332">
    <property type="entry name" value="Cyclin_C"/>
    <property type="match status" value="1"/>
</dbReference>
<feature type="domain" description="Cyclin C-terminal" evidence="7">
    <location>
        <begin position="227"/>
        <end position="346"/>
    </location>
</feature>
<feature type="domain" description="Cyclin-like" evidence="6">
    <location>
        <begin position="134"/>
        <end position="218"/>
    </location>
</feature>
<evidence type="ECO:0000256" key="2">
    <source>
        <dbReference type="ARBA" id="ARBA00023127"/>
    </source>
</evidence>
<dbReference type="SMART" id="SM00385">
    <property type="entry name" value="CYCLIN"/>
    <property type="match status" value="2"/>
</dbReference>
<evidence type="ECO:0000256" key="4">
    <source>
        <dbReference type="RuleBase" id="RU000383"/>
    </source>
</evidence>
<proteinExistence type="inferred from homology"/>
<evidence type="ECO:0000256" key="3">
    <source>
        <dbReference type="ARBA" id="ARBA00023306"/>
    </source>
</evidence>
<dbReference type="InterPro" id="IPR013763">
    <property type="entry name" value="Cyclin-like_dom"/>
</dbReference>
<organism evidence="8 9">
    <name type="scientific">Pristionchus fissidentatus</name>
    <dbReference type="NCBI Taxonomy" id="1538716"/>
    <lineage>
        <taxon>Eukaryota</taxon>
        <taxon>Metazoa</taxon>
        <taxon>Ecdysozoa</taxon>
        <taxon>Nematoda</taxon>
        <taxon>Chromadorea</taxon>
        <taxon>Rhabditida</taxon>
        <taxon>Rhabditina</taxon>
        <taxon>Diplogasteromorpha</taxon>
        <taxon>Diplogasteroidea</taxon>
        <taxon>Neodiplogasteridae</taxon>
        <taxon>Pristionchus</taxon>
    </lineage>
</organism>
<dbReference type="PROSITE" id="PS00292">
    <property type="entry name" value="CYCLINS"/>
    <property type="match status" value="1"/>
</dbReference>
<evidence type="ECO:0000256" key="5">
    <source>
        <dbReference type="SAM" id="MobiDB-lite"/>
    </source>
</evidence>
<comment type="similarity">
    <text evidence="4">Belongs to the cyclin family.</text>
</comment>
<dbReference type="GO" id="GO:0000278">
    <property type="term" value="P:mitotic cell cycle"/>
    <property type="evidence" value="ECO:0007669"/>
    <property type="project" value="UniProtKB-ARBA"/>
</dbReference>
<evidence type="ECO:0000313" key="9">
    <source>
        <dbReference type="Proteomes" id="UP001432322"/>
    </source>
</evidence>
<dbReference type="Pfam" id="PF00134">
    <property type="entry name" value="Cyclin_N"/>
    <property type="match status" value="1"/>
</dbReference>
<dbReference type="EMBL" id="BTSY01000005">
    <property type="protein sequence ID" value="GMT29127.1"/>
    <property type="molecule type" value="Genomic_DNA"/>
</dbReference>
<evidence type="ECO:0000259" key="6">
    <source>
        <dbReference type="SMART" id="SM00385"/>
    </source>
</evidence>
<reference evidence="8" key="1">
    <citation type="submission" date="2023-10" db="EMBL/GenBank/DDBJ databases">
        <title>Genome assembly of Pristionchus species.</title>
        <authorList>
            <person name="Yoshida K."/>
            <person name="Sommer R.J."/>
        </authorList>
    </citation>
    <scope>NUCLEOTIDE SEQUENCE</scope>
    <source>
        <strain evidence="8">RS5133</strain>
    </source>
</reference>
<keyword evidence="2 4" id="KW-0195">Cyclin</keyword>
<keyword evidence="3" id="KW-0131">Cell cycle</keyword>
<evidence type="ECO:0000313" key="8">
    <source>
        <dbReference type="EMBL" id="GMT29127.1"/>
    </source>
</evidence>
<feature type="domain" description="Cyclin-like" evidence="6">
    <location>
        <begin position="231"/>
        <end position="318"/>
    </location>
</feature>
<dbReference type="FunFam" id="1.10.472.10:FF:000001">
    <property type="entry name" value="G2/mitotic-specific cyclin"/>
    <property type="match status" value="1"/>
</dbReference>
<dbReference type="Pfam" id="PF02984">
    <property type="entry name" value="Cyclin_C"/>
    <property type="match status" value="1"/>
</dbReference>
<feature type="non-terminal residue" evidence="8">
    <location>
        <position position="1"/>
    </location>
</feature>
<dbReference type="PANTHER" id="PTHR10177">
    <property type="entry name" value="CYCLINS"/>
    <property type="match status" value="1"/>
</dbReference>